<evidence type="ECO:0000256" key="1">
    <source>
        <dbReference type="ARBA" id="ARBA00004651"/>
    </source>
</evidence>
<dbReference type="Pfam" id="PF00528">
    <property type="entry name" value="BPD_transp_1"/>
    <property type="match status" value="1"/>
</dbReference>
<accession>A0A5R9G862</accession>
<dbReference type="GO" id="GO:0005886">
    <property type="term" value="C:plasma membrane"/>
    <property type="evidence" value="ECO:0007669"/>
    <property type="project" value="UniProtKB-SubCell"/>
</dbReference>
<feature type="transmembrane region" description="Helical" evidence="7">
    <location>
        <begin position="227"/>
        <end position="251"/>
    </location>
</feature>
<dbReference type="Proteomes" id="UP000309676">
    <property type="component" value="Unassembled WGS sequence"/>
</dbReference>
<keyword evidence="5 7" id="KW-1133">Transmembrane helix</keyword>
<evidence type="ECO:0000256" key="5">
    <source>
        <dbReference type="ARBA" id="ARBA00022989"/>
    </source>
</evidence>
<evidence type="ECO:0000256" key="2">
    <source>
        <dbReference type="ARBA" id="ARBA00022448"/>
    </source>
</evidence>
<feature type="transmembrane region" description="Helical" evidence="7">
    <location>
        <begin position="287"/>
        <end position="312"/>
    </location>
</feature>
<organism evidence="9 10">
    <name type="scientific">Paenibacillus antri</name>
    <dbReference type="NCBI Taxonomy" id="2582848"/>
    <lineage>
        <taxon>Bacteria</taxon>
        <taxon>Bacillati</taxon>
        <taxon>Bacillota</taxon>
        <taxon>Bacilli</taxon>
        <taxon>Bacillales</taxon>
        <taxon>Paenibacillaceae</taxon>
        <taxon>Paenibacillus</taxon>
    </lineage>
</organism>
<evidence type="ECO:0000256" key="6">
    <source>
        <dbReference type="ARBA" id="ARBA00023136"/>
    </source>
</evidence>
<dbReference type="PROSITE" id="PS50928">
    <property type="entry name" value="ABC_TM1"/>
    <property type="match status" value="1"/>
</dbReference>
<dbReference type="Gene3D" id="1.10.3720.10">
    <property type="entry name" value="MetI-like"/>
    <property type="match status" value="1"/>
</dbReference>
<keyword evidence="4 7" id="KW-0812">Transmembrane</keyword>
<dbReference type="GO" id="GO:0055085">
    <property type="term" value="P:transmembrane transport"/>
    <property type="evidence" value="ECO:0007669"/>
    <property type="project" value="InterPro"/>
</dbReference>
<feature type="transmembrane region" description="Helical" evidence="7">
    <location>
        <begin position="131"/>
        <end position="151"/>
    </location>
</feature>
<dbReference type="InterPro" id="IPR000515">
    <property type="entry name" value="MetI-like"/>
</dbReference>
<dbReference type="InterPro" id="IPR035906">
    <property type="entry name" value="MetI-like_sf"/>
</dbReference>
<name>A0A5R9G862_9BACL</name>
<feature type="domain" description="ABC transmembrane type-1" evidence="8">
    <location>
        <begin position="91"/>
        <end position="308"/>
    </location>
</feature>
<comment type="subcellular location">
    <subcellularLocation>
        <location evidence="1 7">Cell membrane</location>
        <topology evidence="1 7">Multi-pass membrane protein</topology>
    </subcellularLocation>
</comment>
<protein>
    <submittedName>
        <fullName evidence="9">Sugar ABC transporter permease</fullName>
    </submittedName>
</protein>
<feature type="transmembrane region" description="Helical" evidence="7">
    <location>
        <begin position="32"/>
        <end position="55"/>
    </location>
</feature>
<evidence type="ECO:0000256" key="7">
    <source>
        <dbReference type="RuleBase" id="RU363032"/>
    </source>
</evidence>
<gene>
    <name evidence="9" type="ORF">FE782_08120</name>
</gene>
<evidence type="ECO:0000313" key="10">
    <source>
        <dbReference type="Proteomes" id="UP000309676"/>
    </source>
</evidence>
<sequence>METKLDPNSIRPVGRPSALRAWAQKTVAQRELLLMTVPLIGLVIVFNYLPLYGWLIAFQDFKVARGISGSPFVGFENFQQLFKDPHFFRVLRNTLAMGFLNLIFGFLGAVGLAIALNEVRVRWFKRSVQTITYIPHFVSWVVIANIAHVLLSPDGGLLNDLMTGIGLIGEPFYFMARPDWFWGINTFFYFWKEVGWNAIIYLAVLAGVNPDLYEAADVDGAGRMRKIWHISIPSLMPVAIIMLTMSLGWVIQSGYESQYLLGNSMVIDYSEVLDLYALRYSFQIGDYGAGAAISIFKSVVSILMVLSVNYFAKKTGNGGLF</sequence>
<dbReference type="OrthoDB" id="9785836at2"/>
<keyword evidence="6 7" id="KW-0472">Membrane</keyword>
<dbReference type="AlphaFoldDB" id="A0A5R9G862"/>
<keyword evidence="10" id="KW-1185">Reference proteome</keyword>
<evidence type="ECO:0000256" key="3">
    <source>
        <dbReference type="ARBA" id="ARBA00022475"/>
    </source>
</evidence>
<evidence type="ECO:0000256" key="4">
    <source>
        <dbReference type="ARBA" id="ARBA00022692"/>
    </source>
</evidence>
<keyword evidence="3" id="KW-1003">Cell membrane</keyword>
<dbReference type="SUPFAM" id="SSF161098">
    <property type="entry name" value="MetI-like"/>
    <property type="match status" value="1"/>
</dbReference>
<dbReference type="EMBL" id="VCIW01000004">
    <property type="protein sequence ID" value="TLS52592.1"/>
    <property type="molecule type" value="Genomic_DNA"/>
</dbReference>
<dbReference type="PANTHER" id="PTHR43227:SF11">
    <property type="entry name" value="BLL4140 PROTEIN"/>
    <property type="match status" value="1"/>
</dbReference>
<evidence type="ECO:0000259" key="8">
    <source>
        <dbReference type="PROSITE" id="PS50928"/>
    </source>
</evidence>
<dbReference type="CDD" id="cd06261">
    <property type="entry name" value="TM_PBP2"/>
    <property type="match status" value="1"/>
</dbReference>
<dbReference type="PANTHER" id="PTHR43227">
    <property type="entry name" value="BLL4140 PROTEIN"/>
    <property type="match status" value="1"/>
</dbReference>
<comment type="similarity">
    <text evidence="7">Belongs to the binding-protein-dependent transport system permease family.</text>
</comment>
<feature type="transmembrane region" description="Helical" evidence="7">
    <location>
        <begin position="95"/>
        <end position="119"/>
    </location>
</feature>
<evidence type="ECO:0000313" key="9">
    <source>
        <dbReference type="EMBL" id="TLS52592.1"/>
    </source>
</evidence>
<reference evidence="9 10" key="1">
    <citation type="submission" date="2019-05" db="EMBL/GenBank/DDBJ databases">
        <authorList>
            <person name="Narsing Rao M.P."/>
            <person name="Li W.J."/>
        </authorList>
    </citation>
    <scope>NUCLEOTIDE SEQUENCE [LARGE SCALE GENOMIC DNA]</scope>
    <source>
        <strain evidence="9 10">SYSU_K30003</strain>
    </source>
</reference>
<comment type="caution">
    <text evidence="9">The sequence shown here is derived from an EMBL/GenBank/DDBJ whole genome shotgun (WGS) entry which is preliminary data.</text>
</comment>
<proteinExistence type="inferred from homology"/>
<feature type="transmembrane region" description="Helical" evidence="7">
    <location>
        <begin position="180"/>
        <end position="206"/>
    </location>
</feature>
<dbReference type="RefSeq" id="WP_138193583.1">
    <property type="nucleotide sequence ID" value="NZ_VCIW01000004.1"/>
</dbReference>
<dbReference type="InterPro" id="IPR050809">
    <property type="entry name" value="UgpAE/MalFG_permease"/>
</dbReference>
<keyword evidence="2 7" id="KW-0813">Transport</keyword>